<comment type="caution">
    <text evidence="2">The sequence shown here is derived from an EMBL/GenBank/DDBJ whole genome shotgun (WGS) entry which is preliminary data.</text>
</comment>
<feature type="region of interest" description="Disordered" evidence="1">
    <location>
        <begin position="1"/>
        <end position="37"/>
    </location>
</feature>
<reference evidence="2 3" key="1">
    <citation type="journal article" date="2019" name="Commun. Biol.">
        <title>The bagworm genome reveals a unique fibroin gene that provides high tensile strength.</title>
        <authorList>
            <person name="Kono N."/>
            <person name="Nakamura H."/>
            <person name="Ohtoshi R."/>
            <person name="Tomita M."/>
            <person name="Numata K."/>
            <person name="Arakawa K."/>
        </authorList>
    </citation>
    <scope>NUCLEOTIDE SEQUENCE [LARGE SCALE GENOMIC DNA]</scope>
</reference>
<sequence length="271" mass="29458">MRQSAFAAHAPEGEVECEQVTSDTQGQPVHVDTRGDGPGCSNSGEGCAVANLIATGKWAVVWTVICYTLTEYGRKIDAFADAFRLVSESSGGALPLPLHKCSHHQISYSYSRDRQYLPAVPRLRRVTSARTLINAKTALGSVDGRRVGGRRGAGVTVPTAGGGGALGPSGASPVLRASPACRDAVYPESTARRMTDYVSMKNMDYEDRSLVWNSEQERDPKQEQSWNRNREQDRGRDWTRVAPGSNPSGIGMKVVAESESRARPVFYLDLR</sequence>
<name>A0A4C1TP90_EUMVA</name>
<dbReference type="AlphaFoldDB" id="A0A4C1TP90"/>
<feature type="compositionally biased region" description="Basic and acidic residues" evidence="1">
    <location>
        <begin position="211"/>
        <end position="239"/>
    </location>
</feature>
<dbReference type="EMBL" id="BGZK01000074">
    <property type="protein sequence ID" value="GBP15774.1"/>
    <property type="molecule type" value="Genomic_DNA"/>
</dbReference>
<protein>
    <submittedName>
        <fullName evidence="2">Uncharacterized protein</fullName>
    </submittedName>
</protein>
<feature type="region of interest" description="Disordered" evidence="1">
    <location>
        <begin position="211"/>
        <end position="251"/>
    </location>
</feature>
<evidence type="ECO:0000313" key="2">
    <source>
        <dbReference type="EMBL" id="GBP15774.1"/>
    </source>
</evidence>
<gene>
    <name evidence="2" type="ORF">EVAR_93956_1</name>
</gene>
<keyword evidence="3" id="KW-1185">Reference proteome</keyword>
<proteinExistence type="predicted"/>
<evidence type="ECO:0000313" key="3">
    <source>
        <dbReference type="Proteomes" id="UP000299102"/>
    </source>
</evidence>
<evidence type="ECO:0000256" key="1">
    <source>
        <dbReference type="SAM" id="MobiDB-lite"/>
    </source>
</evidence>
<accession>A0A4C1TP90</accession>
<organism evidence="2 3">
    <name type="scientific">Eumeta variegata</name>
    <name type="common">Bagworm moth</name>
    <name type="synonym">Eumeta japonica</name>
    <dbReference type="NCBI Taxonomy" id="151549"/>
    <lineage>
        <taxon>Eukaryota</taxon>
        <taxon>Metazoa</taxon>
        <taxon>Ecdysozoa</taxon>
        <taxon>Arthropoda</taxon>
        <taxon>Hexapoda</taxon>
        <taxon>Insecta</taxon>
        <taxon>Pterygota</taxon>
        <taxon>Neoptera</taxon>
        <taxon>Endopterygota</taxon>
        <taxon>Lepidoptera</taxon>
        <taxon>Glossata</taxon>
        <taxon>Ditrysia</taxon>
        <taxon>Tineoidea</taxon>
        <taxon>Psychidae</taxon>
        <taxon>Oiketicinae</taxon>
        <taxon>Eumeta</taxon>
    </lineage>
</organism>
<dbReference type="Proteomes" id="UP000299102">
    <property type="component" value="Unassembled WGS sequence"/>
</dbReference>